<organism evidence="1 2">
    <name type="scientific">Heliobacterium modesticaldum (strain ATCC 51547 / Ice1)</name>
    <dbReference type="NCBI Taxonomy" id="498761"/>
    <lineage>
        <taxon>Bacteria</taxon>
        <taxon>Bacillati</taxon>
        <taxon>Bacillota</taxon>
        <taxon>Clostridia</taxon>
        <taxon>Eubacteriales</taxon>
        <taxon>Heliobacteriaceae</taxon>
        <taxon>Heliomicrobium</taxon>
    </lineage>
</organism>
<name>B0TCX5_HELMI</name>
<accession>B0TCX5</accession>
<dbReference type="HOGENOM" id="CLU_3200616_0_0_9"/>
<proteinExistence type="predicted"/>
<dbReference type="Proteomes" id="UP000008550">
    <property type="component" value="Chromosome"/>
</dbReference>
<protein>
    <submittedName>
        <fullName evidence="1">Uncharacterized protein</fullName>
    </submittedName>
</protein>
<dbReference type="EMBL" id="CP000930">
    <property type="protein sequence ID" value="ABZ85426.1"/>
    <property type="molecule type" value="Genomic_DNA"/>
</dbReference>
<evidence type="ECO:0000313" key="1">
    <source>
        <dbReference type="EMBL" id="ABZ85426.1"/>
    </source>
</evidence>
<evidence type="ECO:0000313" key="2">
    <source>
        <dbReference type="Proteomes" id="UP000008550"/>
    </source>
</evidence>
<gene>
    <name evidence="1" type="ORF">HM1_2917</name>
</gene>
<dbReference type="AlphaFoldDB" id="B0TCX5"/>
<dbReference type="STRING" id="498761.HM1_2917"/>
<sequence>MKRKSRRFYYEIHKEVEKHNISIMLMEYKCKRLDGLYQLILQFKK</sequence>
<dbReference type="KEGG" id="hmo:HM1_2917"/>
<reference evidence="1 2" key="1">
    <citation type="journal article" date="2008" name="J. Bacteriol.">
        <title>The genome of Heliobacterium modesticaldum, a phototrophic representative of the Firmicutes containing the simplest photosynthetic apparatus.</title>
        <authorList>
            <person name="Sattley W.M."/>
            <person name="Madigan M.T."/>
            <person name="Swingley W.D."/>
            <person name="Cheung P.C."/>
            <person name="Clocksin K.M."/>
            <person name="Conrad A.L."/>
            <person name="Dejesa L.C."/>
            <person name="Honchak B.M."/>
            <person name="Jung D.O."/>
            <person name="Karbach L.E."/>
            <person name="Kurdoglu A."/>
            <person name="Lahiri S."/>
            <person name="Mastrian S.D."/>
            <person name="Page L.E."/>
            <person name="Taylor H.L."/>
            <person name="Wang Z.T."/>
            <person name="Raymond J."/>
            <person name="Chen M."/>
            <person name="Blankenship R.E."/>
            <person name="Touchman J.W."/>
        </authorList>
    </citation>
    <scope>NUCLEOTIDE SEQUENCE [LARGE SCALE GENOMIC DNA]</scope>
    <source>
        <strain evidence="2">ATCC 51547 / Ice1</strain>
    </source>
</reference>
<keyword evidence="2" id="KW-1185">Reference proteome</keyword>